<dbReference type="AlphaFoldDB" id="A3VH43"/>
<proteinExistence type="predicted"/>
<organism evidence="1 2">
    <name type="scientific">Maritimibacter alkaliphilus HTCC2654</name>
    <dbReference type="NCBI Taxonomy" id="314271"/>
    <lineage>
        <taxon>Bacteria</taxon>
        <taxon>Pseudomonadati</taxon>
        <taxon>Pseudomonadota</taxon>
        <taxon>Alphaproteobacteria</taxon>
        <taxon>Rhodobacterales</taxon>
        <taxon>Roseobacteraceae</taxon>
        <taxon>Maritimibacter</taxon>
    </lineage>
</organism>
<evidence type="ECO:0000313" key="1">
    <source>
        <dbReference type="EMBL" id="EAQ12598.1"/>
    </source>
</evidence>
<sequence>MFCRGFGRSSGFYHSVKSRLAQANPRSSTAH</sequence>
<protein>
    <submittedName>
        <fullName evidence="1">Uncharacterized protein</fullName>
    </submittedName>
</protein>
<accession>A3VH43</accession>
<dbReference type="EMBL" id="AAMT01000008">
    <property type="protein sequence ID" value="EAQ12598.1"/>
    <property type="molecule type" value="Genomic_DNA"/>
</dbReference>
<reference evidence="1 2" key="1">
    <citation type="journal article" date="2010" name="J. Bacteriol.">
        <title>Genome sequences of Pelagibaca bermudensis HTCC2601T and Maritimibacter alkaliphilus HTCC2654T, the type strains of two marine Roseobacter genera.</title>
        <authorList>
            <person name="Thrash J.C."/>
            <person name="Cho J.C."/>
            <person name="Ferriera S."/>
            <person name="Johnson J."/>
            <person name="Vergin K.L."/>
            <person name="Giovannoni S.J."/>
        </authorList>
    </citation>
    <scope>NUCLEOTIDE SEQUENCE [LARGE SCALE GENOMIC DNA]</scope>
    <source>
        <strain evidence="1 2">HTCC2654</strain>
    </source>
</reference>
<keyword evidence="2" id="KW-1185">Reference proteome</keyword>
<comment type="caution">
    <text evidence="1">The sequence shown here is derived from an EMBL/GenBank/DDBJ whole genome shotgun (WGS) entry which is preliminary data.</text>
</comment>
<evidence type="ECO:0000313" key="2">
    <source>
        <dbReference type="Proteomes" id="UP000002931"/>
    </source>
</evidence>
<name>A3VH43_9RHOB</name>
<dbReference type="Proteomes" id="UP000002931">
    <property type="component" value="Unassembled WGS sequence"/>
</dbReference>
<dbReference type="HOGENOM" id="CLU_3397328_0_0_5"/>
<gene>
    <name evidence="1" type="ORF">RB2654_14970</name>
</gene>